<evidence type="ECO:0000313" key="1">
    <source>
        <dbReference type="EMBL" id="KAI8551536.1"/>
    </source>
</evidence>
<reference evidence="1" key="1">
    <citation type="submission" date="2022-02" db="EMBL/GenBank/DDBJ databases">
        <title>Plant Genome Project.</title>
        <authorList>
            <person name="Zhang R.-G."/>
        </authorList>
    </citation>
    <scope>NUCLEOTIDE SEQUENCE</scope>
    <source>
        <strain evidence="1">AT1</strain>
    </source>
</reference>
<comment type="caution">
    <text evidence="1">The sequence shown here is derived from an EMBL/GenBank/DDBJ whole genome shotgun (WGS) entry which is preliminary data.</text>
</comment>
<name>A0ACC0NEV4_RHOML</name>
<gene>
    <name evidence="1" type="ORF">RHMOL_Rhmol06G0194300</name>
</gene>
<accession>A0ACC0NEV4</accession>
<proteinExistence type="predicted"/>
<keyword evidence="2" id="KW-1185">Reference proteome</keyword>
<dbReference type="EMBL" id="CM046393">
    <property type="protein sequence ID" value="KAI8551536.1"/>
    <property type="molecule type" value="Genomic_DNA"/>
</dbReference>
<protein>
    <submittedName>
        <fullName evidence="1">Uncharacterized protein</fullName>
    </submittedName>
</protein>
<evidence type="ECO:0000313" key="2">
    <source>
        <dbReference type="Proteomes" id="UP001062846"/>
    </source>
</evidence>
<sequence>MQEALPYKTWQPIPHQTFLTRSPKPNPIPVDAKSVTKPFNLNGSVGSATNKSPTADVRNMVSENAVIVFGKRGCCMSHVVKRLLQGLGVNPVVFEIEETDDNGVVDELEEVVGSGGGSEEGGRRLQFPAVFIGGELFGGLDRIMATHITGELIPVLKKAGALWL</sequence>
<dbReference type="Proteomes" id="UP001062846">
    <property type="component" value="Chromosome 6"/>
</dbReference>
<organism evidence="1 2">
    <name type="scientific">Rhododendron molle</name>
    <name type="common">Chinese azalea</name>
    <name type="synonym">Azalea mollis</name>
    <dbReference type="NCBI Taxonomy" id="49168"/>
    <lineage>
        <taxon>Eukaryota</taxon>
        <taxon>Viridiplantae</taxon>
        <taxon>Streptophyta</taxon>
        <taxon>Embryophyta</taxon>
        <taxon>Tracheophyta</taxon>
        <taxon>Spermatophyta</taxon>
        <taxon>Magnoliopsida</taxon>
        <taxon>eudicotyledons</taxon>
        <taxon>Gunneridae</taxon>
        <taxon>Pentapetalae</taxon>
        <taxon>asterids</taxon>
        <taxon>Ericales</taxon>
        <taxon>Ericaceae</taxon>
        <taxon>Ericoideae</taxon>
        <taxon>Rhodoreae</taxon>
        <taxon>Rhododendron</taxon>
    </lineage>
</organism>